<evidence type="ECO:0000256" key="10">
    <source>
        <dbReference type="ARBA" id="ARBA00023004"/>
    </source>
</evidence>
<dbReference type="GO" id="GO:0004497">
    <property type="term" value="F:monooxygenase activity"/>
    <property type="evidence" value="ECO:0007669"/>
    <property type="project" value="UniProtKB-KW"/>
</dbReference>
<dbReference type="PANTHER" id="PTHR24305:SF166">
    <property type="entry name" value="CYTOCHROME P450 12A4, MITOCHONDRIAL-RELATED"/>
    <property type="match status" value="1"/>
</dbReference>
<keyword evidence="11 14" id="KW-0503">Monooxygenase</keyword>
<dbReference type="OrthoDB" id="1470350at2759"/>
<comment type="similarity">
    <text evidence="4 14">Belongs to the cytochrome P450 family.</text>
</comment>
<keyword evidence="5 13" id="KW-0349">Heme</keyword>
<dbReference type="GO" id="GO:0020037">
    <property type="term" value="F:heme binding"/>
    <property type="evidence" value="ECO:0007669"/>
    <property type="project" value="InterPro"/>
</dbReference>
<dbReference type="STRING" id="685588.A0A067T9G4"/>
<evidence type="ECO:0000256" key="1">
    <source>
        <dbReference type="ARBA" id="ARBA00001971"/>
    </source>
</evidence>
<keyword evidence="10 13" id="KW-0408">Iron</keyword>
<reference evidence="16" key="1">
    <citation type="journal article" date="2014" name="Proc. Natl. Acad. Sci. U.S.A.">
        <title>Extensive sampling of basidiomycete genomes demonstrates inadequacy of the white-rot/brown-rot paradigm for wood decay fungi.</title>
        <authorList>
            <person name="Riley R."/>
            <person name="Salamov A.A."/>
            <person name="Brown D.W."/>
            <person name="Nagy L.G."/>
            <person name="Floudas D."/>
            <person name="Held B.W."/>
            <person name="Levasseur A."/>
            <person name="Lombard V."/>
            <person name="Morin E."/>
            <person name="Otillar R."/>
            <person name="Lindquist E.A."/>
            <person name="Sun H."/>
            <person name="LaButti K.M."/>
            <person name="Schmutz J."/>
            <person name="Jabbour D."/>
            <person name="Luo H."/>
            <person name="Baker S.E."/>
            <person name="Pisabarro A.G."/>
            <person name="Walton J.D."/>
            <person name="Blanchette R.A."/>
            <person name="Henrissat B."/>
            <person name="Martin F."/>
            <person name="Cullen D."/>
            <person name="Hibbett D.S."/>
            <person name="Grigoriev I.V."/>
        </authorList>
    </citation>
    <scope>NUCLEOTIDE SEQUENCE [LARGE SCALE GENOMIC DNA]</scope>
    <source>
        <strain evidence="16">CBS 339.88</strain>
    </source>
</reference>
<keyword evidence="16" id="KW-1185">Reference proteome</keyword>
<sequence>MQGVPLLVLTCGLLFVVRQLINLWNAVRSVGNLPGYRTLFPYNSAVAFFIPPMAGVSTGRNYFFKDKHTIFKSAGWDAISVASAFLPISLFPQTNTVISLADADAIKEVASSRARFPKPVAQYVALTFFGRNIVASEGEEWKKYRKISAPAFSDRNNKLVWDETVQIMSGLFEEVWKDKDEISVDHCVDVTLPIALFVIGVAGFGRKLSWHDDVAIPSGHQMTFKDSLHIASLDIFYKAFLPKRALESGPARLRKVKLAFDELGAYMSEMIKERHNSEKVERHDLLSSLLDANSDDLDADRLTESELIGNIFIFLVAGHETTAHTLCFTFALLAFHPEEQERLLQHIKSILPDGRIPTYEEMPLLTYSMAVFYETLRLFPPVPSIPKVSAEDTVLSVGNTYGEKRTVPIPKGTRIAINTAGLHYNPRYWDDPESFKPSRFLKDWPRDAFVPFSVGARACLGRKFFETEGIAVLTMLVSRYKISIKEEPQFAGESLEQCKARVFRTKSALTLTPLRVPLTFRRRT</sequence>
<comment type="subcellular location">
    <subcellularLocation>
        <location evidence="2">Membrane</location>
    </subcellularLocation>
</comment>
<dbReference type="SUPFAM" id="SSF48264">
    <property type="entry name" value="Cytochrome P450"/>
    <property type="match status" value="1"/>
</dbReference>
<dbReference type="InterPro" id="IPR001128">
    <property type="entry name" value="Cyt_P450"/>
</dbReference>
<comment type="pathway">
    <text evidence="3">Secondary metabolite biosynthesis; terpenoid biosynthesis.</text>
</comment>
<accession>A0A067T9G4</accession>
<dbReference type="PRINTS" id="PR00385">
    <property type="entry name" value="P450"/>
</dbReference>
<evidence type="ECO:0000256" key="5">
    <source>
        <dbReference type="ARBA" id="ARBA00022617"/>
    </source>
</evidence>
<keyword evidence="8" id="KW-1133">Transmembrane helix</keyword>
<keyword evidence="9 14" id="KW-0560">Oxidoreductase</keyword>
<evidence type="ECO:0000256" key="4">
    <source>
        <dbReference type="ARBA" id="ARBA00010617"/>
    </source>
</evidence>
<dbReference type="PROSITE" id="PS00086">
    <property type="entry name" value="CYTOCHROME_P450"/>
    <property type="match status" value="1"/>
</dbReference>
<organism evidence="15 16">
    <name type="scientific">Galerina marginata (strain CBS 339.88)</name>
    <dbReference type="NCBI Taxonomy" id="685588"/>
    <lineage>
        <taxon>Eukaryota</taxon>
        <taxon>Fungi</taxon>
        <taxon>Dikarya</taxon>
        <taxon>Basidiomycota</taxon>
        <taxon>Agaricomycotina</taxon>
        <taxon>Agaricomycetes</taxon>
        <taxon>Agaricomycetidae</taxon>
        <taxon>Agaricales</taxon>
        <taxon>Agaricineae</taxon>
        <taxon>Strophariaceae</taxon>
        <taxon>Galerina</taxon>
    </lineage>
</organism>
<keyword evidence="6" id="KW-0812">Transmembrane</keyword>
<dbReference type="InterPro" id="IPR050121">
    <property type="entry name" value="Cytochrome_P450_monoxygenase"/>
</dbReference>
<feature type="binding site" description="axial binding residue" evidence="13">
    <location>
        <position position="459"/>
    </location>
    <ligand>
        <name>heme</name>
        <dbReference type="ChEBI" id="CHEBI:30413"/>
    </ligand>
    <ligandPart>
        <name>Fe</name>
        <dbReference type="ChEBI" id="CHEBI:18248"/>
    </ligandPart>
</feature>
<dbReference type="HOGENOM" id="CLU_001570_25_0_1"/>
<evidence type="ECO:0000256" key="3">
    <source>
        <dbReference type="ARBA" id="ARBA00004721"/>
    </source>
</evidence>
<name>A0A067T9G4_GALM3</name>
<gene>
    <name evidence="15" type="ORF">GALMADRAFT_241949</name>
</gene>
<dbReference type="Gene3D" id="1.10.630.10">
    <property type="entry name" value="Cytochrome P450"/>
    <property type="match status" value="1"/>
</dbReference>
<evidence type="ECO:0000256" key="2">
    <source>
        <dbReference type="ARBA" id="ARBA00004370"/>
    </source>
</evidence>
<dbReference type="EMBL" id="KL142372">
    <property type="protein sequence ID" value="KDR79850.1"/>
    <property type="molecule type" value="Genomic_DNA"/>
</dbReference>
<evidence type="ECO:0000256" key="9">
    <source>
        <dbReference type="ARBA" id="ARBA00023002"/>
    </source>
</evidence>
<dbReference type="Pfam" id="PF00067">
    <property type="entry name" value="p450"/>
    <property type="match status" value="1"/>
</dbReference>
<dbReference type="GO" id="GO:0016705">
    <property type="term" value="F:oxidoreductase activity, acting on paired donors, with incorporation or reduction of molecular oxygen"/>
    <property type="evidence" value="ECO:0007669"/>
    <property type="project" value="InterPro"/>
</dbReference>
<evidence type="ECO:0000256" key="7">
    <source>
        <dbReference type="ARBA" id="ARBA00022723"/>
    </source>
</evidence>
<keyword evidence="12" id="KW-0472">Membrane</keyword>
<keyword evidence="7 13" id="KW-0479">Metal-binding</keyword>
<dbReference type="AlphaFoldDB" id="A0A067T9G4"/>
<dbReference type="PRINTS" id="PR00463">
    <property type="entry name" value="EP450I"/>
</dbReference>
<evidence type="ECO:0000313" key="16">
    <source>
        <dbReference type="Proteomes" id="UP000027222"/>
    </source>
</evidence>
<dbReference type="Proteomes" id="UP000027222">
    <property type="component" value="Unassembled WGS sequence"/>
</dbReference>
<evidence type="ECO:0000256" key="12">
    <source>
        <dbReference type="ARBA" id="ARBA00023136"/>
    </source>
</evidence>
<comment type="cofactor">
    <cofactor evidence="1 13">
        <name>heme</name>
        <dbReference type="ChEBI" id="CHEBI:30413"/>
    </cofactor>
</comment>
<dbReference type="InterPro" id="IPR002401">
    <property type="entry name" value="Cyt_P450_E_grp-I"/>
</dbReference>
<evidence type="ECO:0000256" key="14">
    <source>
        <dbReference type="RuleBase" id="RU000461"/>
    </source>
</evidence>
<evidence type="ECO:0000313" key="15">
    <source>
        <dbReference type="EMBL" id="KDR79850.1"/>
    </source>
</evidence>
<dbReference type="CDD" id="cd11070">
    <property type="entry name" value="CYP56-like"/>
    <property type="match status" value="1"/>
</dbReference>
<evidence type="ECO:0000256" key="8">
    <source>
        <dbReference type="ARBA" id="ARBA00022989"/>
    </source>
</evidence>
<dbReference type="InterPro" id="IPR017972">
    <property type="entry name" value="Cyt_P450_CS"/>
</dbReference>
<dbReference type="InterPro" id="IPR036396">
    <property type="entry name" value="Cyt_P450_sf"/>
</dbReference>
<proteinExistence type="inferred from homology"/>
<dbReference type="GO" id="GO:0005506">
    <property type="term" value="F:iron ion binding"/>
    <property type="evidence" value="ECO:0007669"/>
    <property type="project" value="InterPro"/>
</dbReference>
<dbReference type="PANTHER" id="PTHR24305">
    <property type="entry name" value="CYTOCHROME P450"/>
    <property type="match status" value="1"/>
</dbReference>
<evidence type="ECO:0000256" key="13">
    <source>
        <dbReference type="PIRSR" id="PIRSR602401-1"/>
    </source>
</evidence>
<dbReference type="GO" id="GO:0016020">
    <property type="term" value="C:membrane"/>
    <property type="evidence" value="ECO:0007669"/>
    <property type="project" value="UniProtKB-SubCell"/>
</dbReference>
<protein>
    <recommendedName>
        <fullName evidence="17">Cytochrome P450</fullName>
    </recommendedName>
</protein>
<evidence type="ECO:0008006" key="17">
    <source>
        <dbReference type="Google" id="ProtNLM"/>
    </source>
</evidence>
<evidence type="ECO:0000256" key="6">
    <source>
        <dbReference type="ARBA" id="ARBA00022692"/>
    </source>
</evidence>
<evidence type="ECO:0000256" key="11">
    <source>
        <dbReference type="ARBA" id="ARBA00023033"/>
    </source>
</evidence>